<evidence type="ECO:0000313" key="2">
    <source>
        <dbReference type="Proteomes" id="UP000199548"/>
    </source>
</evidence>
<evidence type="ECO:0000313" key="1">
    <source>
        <dbReference type="EMBL" id="SFJ80717.1"/>
    </source>
</evidence>
<keyword evidence="2" id="KW-1185">Reference proteome</keyword>
<dbReference type="OrthoDB" id="9129776at2"/>
<sequence>MPILVSAIENGTETGKANARRNLLKLACEIDRANRWNRRMQGALARLAKIWPKGDDMLDGDERAALTEAAEVLAIGAAADIRRKRRSGSTSLSGSSRRR</sequence>
<proteinExistence type="predicted"/>
<accession>A0A1I3UG11</accession>
<reference evidence="1 2" key="1">
    <citation type="submission" date="2016-10" db="EMBL/GenBank/DDBJ databases">
        <authorList>
            <person name="de Groot N.N."/>
        </authorList>
    </citation>
    <scope>NUCLEOTIDE SEQUENCE [LARGE SCALE GENOMIC DNA]</scope>
    <source>
        <strain evidence="1 2">LMG 23650</strain>
    </source>
</reference>
<dbReference type="AlphaFoldDB" id="A0A1I3UG11"/>
<dbReference type="RefSeq" id="WP_091018927.1">
    <property type="nucleotide sequence ID" value="NZ_CP041745.1"/>
</dbReference>
<protein>
    <submittedName>
        <fullName evidence="1">Uncharacterized protein</fullName>
    </submittedName>
</protein>
<dbReference type="Proteomes" id="UP000199548">
    <property type="component" value="Unassembled WGS sequence"/>
</dbReference>
<gene>
    <name evidence="1" type="ORF">SAMN05192543_111110</name>
</gene>
<name>A0A1I3UG11_9BURK</name>
<organism evidence="1 2">
    <name type="scientific">Paraburkholderia megapolitana</name>
    <dbReference type="NCBI Taxonomy" id="420953"/>
    <lineage>
        <taxon>Bacteria</taxon>
        <taxon>Pseudomonadati</taxon>
        <taxon>Pseudomonadota</taxon>
        <taxon>Betaproteobacteria</taxon>
        <taxon>Burkholderiales</taxon>
        <taxon>Burkholderiaceae</taxon>
        <taxon>Paraburkholderia</taxon>
    </lineage>
</organism>
<dbReference type="EMBL" id="FOQU01000011">
    <property type="protein sequence ID" value="SFJ80717.1"/>
    <property type="molecule type" value="Genomic_DNA"/>
</dbReference>